<evidence type="ECO:0000313" key="2">
    <source>
        <dbReference type="EMBL" id="CAA0827013.1"/>
    </source>
</evidence>
<dbReference type="Proteomes" id="UP001153555">
    <property type="component" value="Unassembled WGS sequence"/>
</dbReference>
<reference evidence="2" key="1">
    <citation type="submission" date="2019-12" db="EMBL/GenBank/DDBJ databases">
        <authorList>
            <person name="Scholes J."/>
        </authorList>
    </citation>
    <scope>NUCLEOTIDE SEQUENCE</scope>
</reference>
<sequence>DYYKTLEVDYDASDEVIRSNYIRLALKWHPDKQKNEDAATSKFQEINEAYQVASFKK</sequence>
<dbReference type="Pfam" id="PF00226">
    <property type="entry name" value="DnaJ"/>
    <property type="match status" value="1"/>
</dbReference>
<dbReference type="PROSITE" id="PS50076">
    <property type="entry name" value="DNAJ_2"/>
    <property type="match status" value="1"/>
</dbReference>
<dbReference type="PANTHER" id="PTHR45504:SF3">
    <property type="entry name" value="CHAPERONE DNAJ-DOMAIN SUPERFAMILY PROTEIN"/>
    <property type="match status" value="1"/>
</dbReference>
<gene>
    <name evidence="2" type="ORF">SHERM_22710</name>
</gene>
<dbReference type="GO" id="GO:0005737">
    <property type="term" value="C:cytoplasm"/>
    <property type="evidence" value="ECO:0007669"/>
    <property type="project" value="TreeGrafter"/>
</dbReference>
<dbReference type="CDD" id="cd06257">
    <property type="entry name" value="DnaJ"/>
    <property type="match status" value="1"/>
</dbReference>
<organism evidence="2 3">
    <name type="scientific">Striga hermonthica</name>
    <name type="common">Purple witchweed</name>
    <name type="synonym">Buchnera hermonthica</name>
    <dbReference type="NCBI Taxonomy" id="68872"/>
    <lineage>
        <taxon>Eukaryota</taxon>
        <taxon>Viridiplantae</taxon>
        <taxon>Streptophyta</taxon>
        <taxon>Embryophyta</taxon>
        <taxon>Tracheophyta</taxon>
        <taxon>Spermatophyta</taxon>
        <taxon>Magnoliopsida</taxon>
        <taxon>eudicotyledons</taxon>
        <taxon>Gunneridae</taxon>
        <taxon>Pentapetalae</taxon>
        <taxon>asterids</taxon>
        <taxon>lamiids</taxon>
        <taxon>Lamiales</taxon>
        <taxon>Orobanchaceae</taxon>
        <taxon>Buchnereae</taxon>
        <taxon>Striga</taxon>
    </lineage>
</organism>
<dbReference type="InterPro" id="IPR036869">
    <property type="entry name" value="J_dom_sf"/>
</dbReference>
<name>A0A9N7NAM7_STRHE</name>
<evidence type="ECO:0000313" key="3">
    <source>
        <dbReference type="Proteomes" id="UP001153555"/>
    </source>
</evidence>
<keyword evidence="3" id="KW-1185">Reference proteome</keyword>
<evidence type="ECO:0000259" key="1">
    <source>
        <dbReference type="PROSITE" id="PS50076"/>
    </source>
</evidence>
<feature type="domain" description="J" evidence="1">
    <location>
        <begin position="1"/>
        <end position="57"/>
    </location>
</feature>
<feature type="non-terminal residue" evidence="2">
    <location>
        <position position="1"/>
    </location>
</feature>
<dbReference type="AlphaFoldDB" id="A0A9N7NAM7"/>
<dbReference type="SMART" id="SM00271">
    <property type="entry name" value="DnaJ"/>
    <property type="match status" value="1"/>
</dbReference>
<dbReference type="Gene3D" id="1.10.287.110">
    <property type="entry name" value="DnaJ domain"/>
    <property type="match status" value="1"/>
</dbReference>
<dbReference type="GO" id="GO:0005634">
    <property type="term" value="C:nucleus"/>
    <property type="evidence" value="ECO:0007669"/>
    <property type="project" value="TreeGrafter"/>
</dbReference>
<dbReference type="InterPro" id="IPR001623">
    <property type="entry name" value="DnaJ_domain"/>
</dbReference>
<dbReference type="EMBL" id="CACSLK010027662">
    <property type="protein sequence ID" value="CAA0827013.1"/>
    <property type="molecule type" value="Genomic_DNA"/>
</dbReference>
<dbReference type="PRINTS" id="PR00625">
    <property type="entry name" value="JDOMAIN"/>
</dbReference>
<dbReference type="PANTHER" id="PTHR45504">
    <property type="entry name" value="CHAPERONE DNAJ-DOMAIN SUPERFAMILY PROTEIN"/>
    <property type="match status" value="1"/>
</dbReference>
<dbReference type="SUPFAM" id="SSF46565">
    <property type="entry name" value="Chaperone J-domain"/>
    <property type="match status" value="1"/>
</dbReference>
<dbReference type="OrthoDB" id="10250354at2759"/>
<accession>A0A9N7NAM7</accession>
<proteinExistence type="predicted"/>
<comment type="caution">
    <text evidence="2">The sequence shown here is derived from an EMBL/GenBank/DDBJ whole genome shotgun (WGS) entry which is preliminary data.</text>
</comment>
<protein>
    <submittedName>
        <fullName evidence="2">Chaperone DnaJ-domain superfamily protein</fullName>
    </submittedName>
</protein>